<dbReference type="InterPro" id="IPR009009">
    <property type="entry name" value="RlpA-like_DPBB"/>
</dbReference>
<dbReference type="CDD" id="cd22269">
    <property type="entry name" value="DPBB_EG45-like"/>
    <property type="match status" value="1"/>
</dbReference>
<keyword evidence="1" id="KW-0732">Signal</keyword>
<evidence type="ECO:0000313" key="4">
    <source>
        <dbReference type="Proteomes" id="UP000829196"/>
    </source>
</evidence>
<name>A0A8T3B167_DENNO</name>
<dbReference type="SMR" id="A0A8T3B167"/>
<dbReference type="OrthoDB" id="623670at2759"/>
<comment type="caution">
    <text evidence="3">The sequence shown here is derived from an EMBL/GenBank/DDBJ whole genome shotgun (WGS) entry which is preliminary data.</text>
</comment>
<dbReference type="SUPFAM" id="SSF50685">
    <property type="entry name" value="Barwin-like endoglucanases"/>
    <property type="match status" value="1"/>
</dbReference>
<dbReference type="Proteomes" id="UP000829196">
    <property type="component" value="Unassembled WGS sequence"/>
</dbReference>
<dbReference type="AlphaFoldDB" id="A0A8T3B167"/>
<gene>
    <name evidence="3" type="ORF">KFK09_017446</name>
</gene>
<proteinExistence type="predicted"/>
<dbReference type="InterPro" id="IPR036908">
    <property type="entry name" value="RlpA-like_sf"/>
</dbReference>
<organism evidence="3 4">
    <name type="scientific">Dendrobium nobile</name>
    <name type="common">Orchid</name>
    <dbReference type="NCBI Taxonomy" id="94219"/>
    <lineage>
        <taxon>Eukaryota</taxon>
        <taxon>Viridiplantae</taxon>
        <taxon>Streptophyta</taxon>
        <taxon>Embryophyta</taxon>
        <taxon>Tracheophyta</taxon>
        <taxon>Spermatophyta</taxon>
        <taxon>Magnoliopsida</taxon>
        <taxon>Liliopsida</taxon>
        <taxon>Asparagales</taxon>
        <taxon>Orchidaceae</taxon>
        <taxon>Epidendroideae</taxon>
        <taxon>Malaxideae</taxon>
        <taxon>Dendrobiinae</taxon>
        <taxon>Dendrobium</taxon>
    </lineage>
</organism>
<evidence type="ECO:0000313" key="3">
    <source>
        <dbReference type="EMBL" id="KAI0502493.1"/>
    </source>
</evidence>
<dbReference type="InterPro" id="IPR044206">
    <property type="entry name" value="EGC1/2"/>
</dbReference>
<dbReference type="InterPro" id="IPR007112">
    <property type="entry name" value="Expansin/allergen_DPBB_dom"/>
</dbReference>
<dbReference type="Gene3D" id="2.40.40.10">
    <property type="entry name" value="RlpA-like domain"/>
    <property type="match status" value="1"/>
</dbReference>
<reference evidence="3" key="1">
    <citation type="journal article" date="2022" name="Front. Genet.">
        <title>Chromosome-Scale Assembly of the Dendrobium nobile Genome Provides Insights Into the Molecular Mechanism of the Biosynthesis of the Medicinal Active Ingredient of Dendrobium.</title>
        <authorList>
            <person name="Xu Q."/>
            <person name="Niu S.-C."/>
            <person name="Li K.-L."/>
            <person name="Zheng P.-J."/>
            <person name="Zhang X.-J."/>
            <person name="Jia Y."/>
            <person name="Liu Y."/>
            <person name="Niu Y.-X."/>
            <person name="Yu L.-H."/>
            <person name="Chen D.-F."/>
            <person name="Zhang G.-Q."/>
        </authorList>
    </citation>
    <scope>NUCLEOTIDE SEQUENCE</scope>
    <source>
        <tissue evidence="3">Leaf</tissue>
    </source>
</reference>
<evidence type="ECO:0000259" key="2">
    <source>
        <dbReference type="PROSITE" id="PS50842"/>
    </source>
</evidence>
<dbReference type="PROSITE" id="PS50842">
    <property type="entry name" value="EXPANSIN_EG45"/>
    <property type="match status" value="1"/>
</dbReference>
<feature type="chain" id="PRO_5035889046" description="Expansin-like EG45 domain-containing protein" evidence="1">
    <location>
        <begin position="27"/>
        <end position="128"/>
    </location>
</feature>
<feature type="domain" description="Expansin-like EG45" evidence="2">
    <location>
        <begin position="30"/>
        <end position="128"/>
    </location>
</feature>
<evidence type="ECO:0000256" key="1">
    <source>
        <dbReference type="SAM" id="SignalP"/>
    </source>
</evidence>
<sequence>MDQKRNNVIVVVAVLAMLCSLSLVFAVETEATYGYLSHTQSECFGSTDKGTLIAAVGHSIWNNKAICGQKLKVRCINGGDSQSCKSSSVTVEVVDLCKGCDDSIVLSEEAFDIIASIDVGRVKVEYEL</sequence>
<dbReference type="EMBL" id="JAGYWB010000012">
    <property type="protein sequence ID" value="KAI0502493.1"/>
    <property type="molecule type" value="Genomic_DNA"/>
</dbReference>
<protein>
    <recommendedName>
        <fullName evidence="2">Expansin-like EG45 domain-containing protein</fullName>
    </recommendedName>
</protein>
<keyword evidence="4" id="KW-1185">Reference proteome</keyword>
<dbReference type="PANTHER" id="PTHR47295">
    <property type="entry name" value="EG45-LIKE DOMAIN CONTAINING PROTEIN 1-RELATED"/>
    <property type="match status" value="1"/>
</dbReference>
<dbReference type="GO" id="GO:0048046">
    <property type="term" value="C:apoplast"/>
    <property type="evidence" value="ECO:0007669"/>
    <property type="project" value="InterPro"/>
</dbReference>
<accession>A0A8T3B167</accession>
<feature type="signal peptide" evidence="1">
    <location>
        <begin position="1"/>
        <end position="26"/>
    </location>
</feature>
<dbReference type="PANTHER" id="PTHR47295:SF5">
    <property type="entry name" value="EG45-LIKE DOMAIN CONTAINING PROTEIN 2"/>
    <property type="match status" value="1"/>
</dbReference>
<dbReference type="Pfam" id="PF03330">
    <property type="entry name" value="DPBB_1"/>
    <property type="match status" value="1"/>
</dbReference>
<dbReference type="GO" id="GO:0009627">
    <property type="term" value="P:systemic acquired resistance"/>
    <property type="evidence" value="ECO:0007669"/>
    <property type="project" value="InterPro"/>
</dbReference>